<evidence type="ECO:0000256" key="3">
    <source>
        <dbReference type="ARBA" id="ARBA00011270"/>
    </source>
</evidence>
<dbReference type="Pfam" id="PF00290">
    <property type="entry name" value="Trp_syntA"/>
    <property type="match status" value="1"/>
</dbReference>
<dbReference type="NCBIfam" id="TIGR00262">
    <property type="entry name" value="trpA"/>
    <property type="match status" value="1"/>
</dbReference>
<evidence type="ECO:0000256" key="7">
    <source>
        <dbReference type="ARBA" id="ARBA00023239"/>
    </source>
</evidence>
<evidence type="ECO:0000256" key="2">
    <source>
        <dbReference type="ARBA" id="ARBA00004733"/>
    </source>
</evidence>
<sequence>MNNRIQQAFARGKAFIPFITGGDPDLETTGELVREMEAAGADIIEIGIPFSDPIAEGPVIQAASERALQGGTTVDKLFDLVEELRKTVKIPLLFMGYANSVFGYGAEKFFEKCSQVGVDGLILPDIPFEEKDEFQDLSEKYQVTLISMVAPTSSQRARAIAREAQGFLYCVSSLGVTGVREELHQQISDIVKQAKEVSEVPCAIGFGISTPQQAREMAGFADGVIVGSAIVKLVEAKGRDCVPEVRAYVGKMKEALKGFM</sequence>
<keyword evidence="5 9" id="KW-0822">Tryptophan biosynthesis</keyword>
<comment type="caution">
    <text evidence="11">The sequence shown here is derived from an EMBL/GenBank/DDBJ whole genome shotgun (WGS) entry which is preliminary data.</text>
</comment>
<reference evidence="11" key="2">
    <citation type="journal article" date="2021" name="PeerJ">
        <title>Extensive microbial diversity within the chicken gut microbiome revealed by metagenomics and culture.</title>
        <authorList>
            <person name="Gilroy R."/>
            <person name="Ravi A."/>
            <person name="Getino M."/>
            <person name="Pursley I."/>
            <person name="Horton D.L."/>
            <person name="Alikhan N.F."/>
            <person name="Baker D."/>
            <person name="Gharbi K."/>
            <person name="Hall N."/>
            <person name="Watson M."/>
            <person name="Adriaenssens E.M."/>
            <person name="Foster-Nyarko E."/>
            <person name="Jarju S."/>
            <person name="Secka A."/>
            <person name="Antonio M."/>
            <person name="Oren A."/>
            <person name="Chaudhuri R.R."/>
            <person name="La Ragione R."/>
            <person name="Hildebrand F."/>
            <person name="Pallen M.J."/>
        </authorList>
    </citation>
    <scope>NUCLEOTIDE SEQUENCE</scope>
    <source>
        <strain evidence="11">ChiSxjej1B13-7041</strain>
    </source>
</reference>
<dbReference type="SUPFAM" id="SSF51366">
    <property type="entry name" value="Ribulose-phoshate binding barrel"/>
    <property type="match status" value="1"/>
</dbReference>
<dbReference type="Proteomes" id="UP000886841">
    <property type="component" value="Unassembled WGS sequence"/>
</dbReference>
<comment type="similarity">
    <text evidence="9 10">Belongs to the TrpA family.</text>
</comment>
<evidence type="ECO:0000256" key="9">
    <source>
        <dbReference type="HAMAP-Rule" id="MF_00131"/>
    </source>
</evidence>
<dbReference type="FunFam" id="3.20.20.70:FF:000037">
    <property type="entry name" value="Tryptophan synthase alpha chain"/>
    <property type="match status" value="1"/>
</dbReference>
<evidence type="ECO:0000256" key="8">
    <source>
        <dbReference type="ARBA" id="ARBA00049047"/>
    </source>
</evidence>
<dbReference type="InterPro" id="IPR018204">
    <property type="entry name" value="Trp_synthase_alpha_AS"/>
</dbReference>
<evidence type="ECO:0000256" key="1">
    <source>
        <dbReference type="ARBA" id="ARBA00003365"/>
    </source>
</evidence>
<evidence type="ECO:0000313" key="11">
    <source>
        <dbReference type="EMBL" id="HIR94394.1"/>
    </source>
</evidence>
<dbReference type="PROSITE" id="PS00167">
    <property type="entry name" value="TRP_SYNTHASE_ALPHA"/>
    <property type="match status" value="1"/>
</dbReference>
<dbReference type="Gene3D" id="3.20.20.70">
    <property type="entry name" value="Aldolase class I"/>
    <property type="match status" value="1"/>
</dbReference>
<evidence type="ECO:0000256" key="5">
    <source>
        <dbReference type="ARBA" id="ARBA00022822"/>
    </source>
</evidence>
<dbReference type="HAMAP" id="MF_00131">
    <property type="entry name" value="Trp_synth_alpha"/>
    <property type="match status" value="1"/>
</dbReference>
<accession>A0A9D1EMP7</accession>
<comment type="catalytic activity">
    <reaction evidence="8 9">
        <text>(1S,2R)-1-C-(indol-3-yl)glycerol 3-phosphate + L-serine = D-glyceraldehyde 3-phosphate + L-tryptophan + H2O</text>
        <dbReference type="Rhea" id="RHEA:10532"/>
        <dbReference type="ChEBI" id="CHEBI:15377"/>
        <dbReference type="ChEBI" id="CHEBI:33384"/>
        <dbReference type="ChEBI" id="CHEBI:57912"/>
        <dbReference type="ChEBI" id="CHEBI:58866"/>
        <dbReference type="ChEBI" id="CHEBI:59776"/>
        <dbReference type="EC" id="4.2.1.20"/>
    </reaction>
</comment>
<dbReference type="CDD" id="cd04724">
    <property type="entry name" value="Tryptophan_synthase_alpha"/>
    <property type="match status" value="1"/>
</dbReference>
<keyword evidence="4 9" id="KW-0028">Amino-acid biosynthesis</keyword>
<evidence type="ECO:0000313" key="12">
    <source>
        <dbReference type="Proteomes" id="UP000886841"/>
    </source>
</evidence>
<gene>
    <name evidence="9" type="primary">trpA</name>
    <name evidence="11" type="ORF">IAB98_13350</name>
</gene>
<feature type="active site" description="Proton acceptor" evidence="9">
    <location>
        <position position="56"/>
    </location>
</feature>
<dbReference type="EC" id="4.2.1.20" evidence="9"/>
<keyword evidence="7 9" id="KW-0456">Lyase</keyword>
<feature type="active site" description="Proton acceptor" evidence="9">
    <location>
        <position position="45"/>
    </location>
</feature>
<dbReference type="AlphaFoldDB" id="A0A9D1EMP7"/>
<evidence type="ECO:0000256" key="10">
    <source>
        <dbReference type="RuleBase" id="RU003662"/>
    </source>
</evidence>
<keyword evidence="6 9" id="KW-0057">Aromatic amino acid biosynthesis</keyword>
<dbReference type="GO" id="GO:0005829">
    <property type="term" value="C:cytosol"/>
    <property type="evidence" value="ECO:0007669"/>
    <property type="project" value="TreeGrafter"/>
</dbReference>
<comment type="function">
    <text evidence="1 9">The alpha subunit is responsible for the aldol cleavage of indoleglycerol phosphate to indole and glyceraldehyde 3-phosphate.</text>
</comment>
<dbReference type="InterPro" id="IPR002028">
    <property type="entry name" value="Trp_synthase_suA"/>
</dbReference>
<dbReference type="InterPro" id="IPR013785">
    <property type="entry name" value="Aldolase_TIM"/>
</dbReference>
<reference evidence="11" key="1">
    <citation type="submission" date="2020-10" db="EMBL/GenBank/DDBJ databases">
        <authorList>
            <person name="Gilroy R."/>
        </authorList>
    </citation>
    <scope>NUCLEOTIDE SEQUENCE</scope>
    <source>
        <strain evidence="11">ChiSxjej1B13-7041</strain>
    </source>
</reference>
<evidence type="ECO:0000256" key="4">
    <source>
        <dbReference type="ARBA" id="ARBA00022605"/>
    </source>
</evidence>
<dbReference type="InterPro" id="IPR011060">
    <property type="entry name" value="RibuloseP-bd_barrel"/>
</dbReference>
<dbReference type="PANTHER" id="PTHR43406:SF1">
    <property type="entry name" value="TRYPTOPHAN SYNTHASE ALPHA CHAIN, CHLOROPLASTIC"/>
    <property type="match status" value="1"/>
</dbReference>
<proteinExistence type="inferred from homology"/>
<comment type="subunit">
    <text evidence="3 9">Tetramer of two alpha and two beta chains.</text>
</comment>
<name>A0A9D1EMP7_9FIRM</name>
<evidence type="ECO:0000256" key="6">
    <source>
        <dbReference type="ARBA" id="ARBA00023141"/>
    </source>
</evidence>
<organism evidence="11 12">
    <name type="scientific">Candidatus Egerieimonas intestinavium</name>
    <dbReference type="NCBI Taxonomy" id="2840777"/>
    <lineage>
        <taxon>Bacteria</taxon>
        <taxon>Bacillati</taxon>
        <taxon>Bacillota</taxon>
        <taxon>Clostridia</taxon>
        <taxon>Lachnospirales</taxon>
        <taxon>Lachnospiraceae</taxon>
        <taxon>Lachnospiraceae incertae sedis</taxon>
        <taxon>Candidatus Egerieimonas</taxon>
    </lineage>
</organism>
<protein>
    <recommendedName>
        <fullName evidence="9">Tryptophan synthase alpha chain</fullName>
        <ecNumber evidence="9">4.2.1.20</ecNumber>
    </recommendedName>
</protein>
<dbReference type="PANTHER" id="PTHR43406">
    <property type="entry name" value="TRYPTOPHAN SYNTHASE, ALPHA CHAIN"/>
    <property type="match status" value="1"/>
</dbReference>
<dbReference type="EMBL" id="DVHU01000118">
    <property type="protein sequence ID" value="HIR94394.1"/>
    <property type="molecule type" value="Genomic_DNA"/>
</dbReference>
<dbReference type="GO" id="GO:0004834">
    <property type="term" value="F:tryptophan synthase activity"/>
    <property type="evidence" value="ECO:0007669"/>
    <property type="project" value="UniProtKB-UniRule"/>
</dbReference>
<comment type="pathway">
    <text evidence="2 9">Amino-acid biosynthesis; L-tryptophan biosynthesis; L-tryptophan from chorismate: step 5/5.</text>
</comment>